<evidence type="ECO:0000313" key="2">
    <source>
        <dbReference type="EMBL" id="EMA42007.1"/>
    </source>
</evidence>
<evidence type="ECO:0000256" key="1">
    <source>
        <dbReference type="SAM" id="MobiDB-lite"/>
    </source>
</evidence>
<feature type="region of interest" description="Disordered" evidence="1">
    <location>
        <begin position="227"/>
        <end position="274"/>
    </location>
</feature>
<dbReference type="Proteomes" id="UP000011566">
    <property type="component" value="Unassembled WGS sequence"/>
</dbReference>
<dbReference type="PATRIC" id="fig|1132509.6.peg.99"/>
<sequence>MTPLDAPTDQSTTSSAQQLAPGLTSAGVTNSGALLRAHTAYLENHSTITRANSSVVAPNGTIVFSLNQTIHKSQSGERIGFSANYTGSIPGSTNVTRLDGWTTDGETYVRQTYQNGTTAYAQPAGDSVLTDGTLGATTLSTYLPDAERNNTSVETQQVNGSPRHVVSGALSESNISADYRLSIDEQGVTRDLVAVRPNPTGGNSVRVHITLENADSTELETPAWLSEARQQTGTPASSMPTARTTHLGTSESSMGAATESANTTIDGLVETTAT</sequence>
<protein>
    <submittedName>
        <fullName evidence="2">Uncharacterized protein</fullName>
    </submittedName>
</protein>
<gene>
    <name evidence="2" type="ORF">C447_00415</name>
</gene>
<reference evidence="2 3" key="1">
    <citation type="journal article" date="2014" name="PLoS Genet.">
        <title>Phylogenetically driven sequencing of extremely halophilic archaea reveals strategies for static and dynamic osmo-response.</title>
        <authorList>
            <person name="Becker E.A."/>
            <person name="Seitzer P.M."/>
            <person name="Tritt A."/>
            <person name="Larsen D."/>
            <person name="Krusor M."/>
            <person name="Yao A.I."/>
            <person name="Wu D."/>
            <person name="Madern D."/>
            <person name="Eisen J.A."/>
            <person name="Darling A.E."/>
            <person name="Facciotti M.T."/>
        </authorList>
    </citation>
    <scope>NUCLEOTIDE SEQUENCE [LARGE SCALE GENOMIC DNA]</scope>
    <source>
        <strain evidence="2 3">100A6</strain>
    </source>
</reference>
<name>M0M875_9EURY</name>
<dbReference type="AlphaFoldDB" id="M0M875"/>
<keyword evidence="3" id="KW-1185">Reference proteome</keyword>
<feature type="compositionally biased region" description="Polar residues" evidence="1">
    <location>
        <begin position="228"/>
        <end position="274"/>
    </location>
</feature>
<organism evidence="2 3">
    <name type="scientific">Halococcus hamelinensis 100A6</name>
    <dbReference type="NCBI Taxonomy" id="1132509"/>
    <lineage>
        <taxon>Archaea</taxon>
        <taxon>Methanobacteriati</taxon>
        <taxon>Methanobacteriota</taxon>
        <taxon>Stenosarchaea group</taxon>
        <taxon>Halobacteria</taxon>
        <taxon>Halobacteriales</taxon>
        <taxon>Halococcaceae</taxon>
        <taxon>Halococcus</taxon>
    </lineage>
</organism>
<dbReference type="OrthoDB" id="213101at2157"/>
<feature type="compositionally biased region" description="Polar residues" evidence="1">
    <location>
        <begin position="8"/>
        <end position="18"/>
    </location>
</feature>
<accession>M0M875</accession>
<proteinExistence type="predicted"/>
<feature type="region of interest" description="Disordered" evidence="1">
    <location>
        <begin position="1"/>
        <end position="24"/>
    </location>
</feature>
<evidence type="ECO:0000313" key="3">
    <source>
        <dbReference type="Proteomes" id="UP000011566"/>
    </source>
</evidence>
<comment type="caution">
    <text evidence="2">The sequence shown here is derived from an EMBL/GenBank/DDBJ whole genome shotgun (WGS) entry which is preliminary data.</text>
</comment>
<dbReference type="EMBL" id="AOMB01000003">
    <property type="protein sequence ID" value="EMA42007.1"/>
    <property type="molecule type" value="Genomic_DNA"/>
</dbReference>